<dbReference type="EMBL" id="AVOT02009107">
    <property type="protein sequence ID" value="MBW0487379.1"/>
    <property type="molecule type" value="Genomic_DNA"/>
</dbReference>
<dbReference type="AlphaFoldDB" id="A0A9Q3CL93"/>
<sequence length="184" mass="20753">MHDPGRSQYPAYTLFHKEKGTNSTADTLQCLQKLLPNVLSFAIRPKPLVVIAGSIIQICSTHFAPIETEEDPSGLKQVYCQNSAGQQFACSRPTCHPARKSRYNRVIQSDLIFRDCFVHGNKSEKFSSVWPTNFEVKYGLLFVYHGHAIDSRGKKIDINNDIECPWSVAKGLNTMRPACHRCQP</sequence>
<name>A0A9Q3CL93_9BASI</name>
<evidence type="ECO:0000313" key="1">
    <source>
        <dbReference type="EMBL" id="MBW0487379.1"/>
    </source>
</evidence>
<evidence type="ECO:0000313" key="2">
    <source>
        <dbReference type="Proteomes" id="UP000765509"/>
    </source>
</evidence>
<comment type="caution">
    <text evidence="1">The sequence shown here is derived from an EMBL/GenBank/DDBJ whole genome shotgun (WGS) entry which is preliminary data.</text>
</comment>
<proteinExistence type="predicted"/>
<organism evidence="1 2">
    <name type="scientific">Austropuccinia psidii MF-1</name>
    <dbReference type="NCBI Taxonomy" id="1389203"/>
    <lineage>
        <taxon>Eukaryota</taxon>
        <taxon>Fungi</taxon>
        <taxon>Dikarya</taxon>
        <taxon>Basidiomycota</taxon>
        <taxon>Pucciniomycotina</taxon>
        <taxon>Pucciniomycetes</taxon>
        <taxon>Pucciniales</taxon>
        <taxon>Sphaerophragmiaceae</taxon>
        <taxon>Austropuccinia</taxon>
    </lineage>
</organism>
<reference evidence="1" key="1">
    <citation type="submission" date="2021-03" db="EMBL/GenBank/DDBJ databases">
        <title>Draft genome sequence of rust myrtle Austropuccinia psidii MF-1, a brazilian biotype.</title>
        <authorList>
            <person name="Quecine M.C."/>
            <person name="Pachon D.M.R."/>
            <person name="Bonatelli M.L."/>
            <person name="Correr F.H."/>
            <person name="Franceschini L.M."/>
            <person name="Leite T.F."/>
            <person name="Margarido G.R.A."/>
            <person name="Almeida C.A."/>
            <person name="Ferrarezi J.A."/>
            <person name="Labate C.A."/>
        </authorList>
    </citation>
    <scope>NUCLEOTIDE SEQUENCE</scope>
    <source>
        <strain evidence="1">MF-1</strain>
    </source>
</reference>
<protein>
    <submittedName>
        <fullName evidence="1">Uncharacterized protein</fullName>
    </submittedName>
</protein>
<dbReference type="Proteomes" id="UP000765509">
    <property type="component" value="Unassembled WGS sequence"/>
</dbReference>
<keyword evidence="2" id="KW-1185">Reference proteome</keyword>
<gene>
    <name evidence="1" type="ORF">O181_027094</name>
</gene>
<accession>A0A9Q3CL93</accession>